<dbReference type="Gene3D" id="3.10.180.10">
    <property type="entry name" value="2,3-Dihydroxybiphenyl 1,2-Dioxygenase, domain 1"/>
    <property type="match status" value="1"/>
</dbReference>
<name>A0A319DAK1_9EURO</name>
<feature type="domain" description="VOC" evidence="2">
    <location>
        <begin position="36"/>
        <end position="237"/>
    </location>
</feature>
<protein>
    <submittedName>
        <fullName evidence="3">Lactoylglutathione lyase</fullName>
    </submittedName>
</protein>
<dbReference type="InterPro" id="IPR037523">
    <property type="entry name" value="VOC_core"/>
</dbReference>
<keyword evidence="4" id="KW-1185">Reference proteome</keyword>
<feature type="compositionally biased region" description="Basic and acidic residues" evidence="1">
    <location>
        <begin position="134"/>
        <end position="146"/>
    </location>
</feature>
<proteinExistence type="predicted"/>
<sequence>MPYRSPYPPGLFLPAGGPHHTDPPLAPTTSPTASYHLNHLMLRTTDPPATLNFYINLMGMRTVFAMNAGPFTMWYLGYPPPGVSSAEEIRAWAERVAHIPTLTGTLGLLEFYYMHPCLSPSFSGGEGGEGGGEDTPHAEEEEREGRISTGNNPPHLGFGHLGFTVPDAGAAVERLRAAGVTVVKEVGEKSKESVPVSDWEVERGLAVGELEGGFERIWEKIGCVVDPNGYMVELVPQSMEGVT</sequence>
<dbReference type="Pfam" id="PF00903">
    <property type="entry name" value="Glyoxalase"/>
    <property type="match status" value="1"/>
</dbReference>
<accession>A0A319DAK1</accession>
<dbReference type="AlphaFoldDB" id="A0A319DAK1"/>
<dbReference type="GO" id="GO:0016829">
    <property type="term" value="F:lyase activity"/>
    <property type="evidence" value="ECO:0007669"/>
    <property type="project" value="UniProtKB-KW"/>
</dbReference>
<reference evidence="3 4" key="1">
    <citation type="submission" date="2018-02" db="EMBL/GenBank/DDBJ databases">
        <title>The genomes of Aspergillus section Nigri reveals drivers in fungal speciation.</title>
        <authorList>
            <consortium name="DOE Joint Genome Institute"/>
            <person name="Vesth T.C."/>
            <person name="Nybo J."/>
            <person name="Theobald S."/>
            <person name="Brandl J."/>
            <person name="Frisvad J.C."/>
            <person name="Nielsen K.F."/>
            <person name="Lyhne E.K."/>
            <person name="Kogle M.E."/>
            <person name="Kuo A."/>
            <person name="Riley R."/>
            <person name="Clum A."/>
            <person name="Nolan M."/>
            <person name="Lipzen A."/>
            <person name="Salamov A."/>
            <person name="Henrissat B."/>
            <person name="Wiebenga A."/>
            <person name="De vries R.P."/>
            <person name="Grigoriev I.V."/>
            <person name="Mortensen U.H."/>
            <person name="Andersen M.R."/>
            <person name="Baker S.E."/>
        </authorList>
    </citation>
    <scope>NUCLEOTIDE SEQUENCE [LARGE SCALE GENOMIC DNA]</scope>
    <source>
        <strain evidence="3 4">CBS 707.79</strain>
    </source>
</reference>
<feature type="region of interest" description="Disordered" evidence="1">
    <location>
        <begin position="123"/>
        <end position="152"/>
    </location>
</feature>
<evidence type="ECO:0000313" key="3">
    <source>
        <dbReference type="EMBL" id="PYH94211.1"/>
    </source>
</evidence>
<dbReference type="SUPFAM" id="SSF54593">
    <property type="entry name" value="Glyoxalase/Bleomycin resistance protein/Dihydroxybiphenyl dioxygenase"/>
    <property type="match status" value="1"/>
</dbReference>
<gene>
    <name evidence="3" type="ORF">BO71DRAFT_441204</name>
</gene>
<dbReference type="Proteomes" id="UP000247810">
    <property type="component" value="Unassembled WGS sequence"/>
</dbReference>
<dbReference type="PANTHER" id="PTHR10374">
    <property type="entry name" value="LACTOYLGLUTATHIONE LYASE GLYOXALASE I"/>
    <property type="match status" value="1"/>
</dbReference>
<dbReference type="STRING" id="1448320.A0A319DAK1"/>
<evidence type="ECO:0000259" key="2">
    <source>
        <dbReference type="PROSITE" id="PS51819"/>
    </source>
</evidence>
<dbReference type="InterPro" id="IPR029068">
    <property type="entry name" value="Glyas_Bleomycin-R_OHBP_Dase"/>
</dbReference>
<dbReference type="PROSITE" id="PS51819">
    <property type="entry name" value="VOC"/>
    <property type="match status" value="1"/>
</dbReference>
<dbReference type="PANTHER" id="PTHR10374:SF19">
    <property type="entry name" value="LYASE (GLO1), PUTATIVE (AFU_ORTHOLOGUE AFUA_2G13550)-RELATED"/>
    <property type="match status" value="1"/>
</dbReference>
<evidence type="ECO:0000256" key="1">
    <source>
        <dbReference type="SAM" id="MobiDB-lite"/>
    </source>
</evidence>
<dbReference type="OrthoDB" id="16820at2759"/>
<dbReference type="InterPro" id="IPR004360">
    <property type="entry name" value="Glyas_Fos-R_dOase_dom"/>
</dbReference>
<organism evidence="3 4">
    <name type="scientific">Aspergillus ellipticus CBS 707.79</name>
    <dbReference type="NCBI Taxonomy" id="1448320"/>
    <lineage>
        <taxon>Eukaryota</taxon>
        <taxon>Fungi</taxon>
        <taxon>Dikarya</taxon>
        <taxon>Ascomycota</taxon>
        <taxon>Pezizomycotina</taxon>
        <taxon>Eurotiomycetes</taxon>
        <taxon>Eurotiomycetidae</taxon>
        <taxon>Eurotiales</taxon>
        <taxon>Aspergillaceae</taxon>
        <taxon>Aspergillus</taxon>
        <taxon>Aspergillus subgen. Circumdati</taxon>
    </lineage>
</organism>
<evidence type="ECO:0000313" key="4">
    <source>
        <dbReference type="Proteomes" id="UP000247810"/>
    </source>
</evidence>
<dbReference type="EMBL" id="KZ825876">
    <property type="protein sequence ID" value="PYH94211.1"/>
    <property type="molecule type" value="Genomic_DNA"/>
</dbReference>
<keyword evidence="3" id="KW-0456">Lyase</keyword>
<dbReference type="VEuPathDB" id="FungiDB:BO71DRAFT_441204"/>